<reference evidence="9 10" key="1">
    <citation type="submission" date="2020-08" db="EMBL/GenBank/DDBJ databases">
        <title>Sequencing the genomes of 1000 actinobacteria strains.</title>
        <authorList>
            <person name="Klenk H.-P."/>
        </authorList>
    </citation>
    <scope>NUCLEOTIDE SEQUENCE [LARGE SCALE GENOMIC DNA]</scope>
    <source>
        <strain evidence="9 10">DSM 43150</strain>
    </source>
</reference>
<dbReference type="CDD" id="cd09859">
    <property type="entry name" value="PIN_53EXO"/>
    <property type="match status" value="1"/>
</dbReference>
<evidence type="ECO:0000313" key="11">
    <source>
        <dbReference type="Proteomes" id="UP000631312"/>
    </source>
</evidence>
<keyword evidence="3 9" id="KW-0269">Exonuclease</keyword>
<protein>
    <recommendedName>
        <fullName evidence="6">5'-3' exonuclease</fullName>
    </recommendedName>
</protein>
<dbReference type="Pfam" id="PF01367">
    <property type="entry name" value="5_3_exonuc"/>
    <property type="match status" value="1"/>
</dbReference>
<sequence>MRPLLAVDAPSLYFRAFHGIPEKAARTAAGEPVNAIRGFLDMLAQLIRTRRPDRLVCALDADWRPAWRVELVPSYKKHRVAHGDVEEVPASLERQVPVLLETLEAIGIPAFGVKGYEADDVLGTLAYGQPAPVEVVSGDRDLFQLVDDARGTRLLYCGRGVAKLEDADEALVQAKYGVEARWYADFAAMRGDPSDGLPGVAGVGEKTAARLIERYGGVEHILAALDDPDAGFAPGVRTKLLASREYLGRALPVCKVATDVPLPAFDPVLPAAPRHPDALLALAERWNLAGSARRLVDAMAG</sequence>
<evidence type="ECO:0000259" key="7">
    <source>
        <dbReference type="SMART" id="SM00475"/>
    </source>
</evidence>
<dbReference type="Gene3D" id="1.10.150.20">
    <property type="entry name" value="5' to 3' exonuclease, C-terminal subdomain"/>
    <property type="match status" value="1"/>
</dbReference>
<proteinExistence type="predicted"/>
<dbReference type="PANTHER" id="PTHR42646:SF2">
    <property type="entry name" value="5'-3' EXONUCLEASE FAMILY PROTEIN"/>
    <property type="match status" value="1"/>
</dbReference>
<evidence type="ECO:0000256" key="6">
    <source>
        <dbReference type="ARBA" id="ARBA00050026"/>
    </source>
</evidence>
<dbReference type="InterPro" id="IPR036279">
    <property type="entry name" value="5-3_exonuclease_C_sf"/>
</dbReference>
<dbReference type="InterPro" id="IPR008918">
    <property type="entry name" value="HhH2"/>
</dbReference>
<dbReference type="EMBL" id="BOMP01000154">
    <property type="protein sequence ID" value="GIE45089.1"/>
    <property type="molecule type" value="Genomic_DNA"/>
</dbReference>
<dbReference type="RefSeq" id="WP_188125918.1">
    <property type="nucleotide sequence ID" value="NZ_BOMP01000154.1"/>
</dbReference>
<dbReference type="InterPro" id="IPR020045">
    <property type="entry name" value="DNA_polI_H3TH"/>
</dbReference>
<dbReference type="Pfam" id="PF02739">
    <property type="entry name" value="5_3_exonuc_N"/>
    <property type="match status" value="1"/>
</dbReference>
<accession>A0A7W7MLH9</accession>
<keyword evidence="11" id="KW-1185">Reference proteome</keyword>
<keyword evidence="1" id="KW-0540">Nuclease</keyword>
<feature type="domain" description="5'-3' exonuclease" evidence="7">
    <location>
        <begin position="1"/>
        <end position="266"/>
    </location>
</feature>
<evidence type="ECO:0000256" key="5">
    <source>
        <dbReference type="ARBA" id="ARBA00049957"/>
    </source>
</evidence>
<keyword evidence="2" id="KW-0378">Hydrolase</keyword>
<dbReference type="InterPro" id="IPR002421">
    <property type="entry name" value="5-3_exonuclease"/>
</dbReference>
<dbReference type="Gene3D" id="3.40.50.1010">
    <property type="entry name" value="5'-nuclease"/>
    <property type="match status" value="1"/>
</dbReference>
<dbReference type="EMBL" id="JACHNC010000001">
    <property type="protein sequence ID" value="MBB4754351.1"/>
    <property type="molecule type" value="Genomic_DNA"/>
</dbReference>
<dbReference type="GO" id="GO:0017108">
    <property type="term" value="F:5'-flap endonuclease activity"/>
    <property type="evidence" value="ECO:0007669"/>
    <property type="project" value="InterPro"/>
</dbReference>
<dbReference type="InterPro" id="IPR020046">
    <property type="entry name" value="5-3_exonucl_a-hlix_arch_N"/>
</dbReference>
<comment type="caution">
    <text evidence="9">The sequence shown here is derived from an EMBL/GenBank/DDBJ whole genome shotgun (WGS) entry which is preliminary data.</text>
</comment>
<dbReference type="SUPFAM" id="SSF88723">
    <property type="entry name" value="PIN domain-like"/>
    <property type="match status" value="1"/>
</dbReference>
<dbReference type="CDD" id="cd09898">
    <property type="entry name" value="H3TH_53EXO"/>
    <property type="match status" value="1"/>
</dbReference>
<evidence type="ECO:0000313" key="10">
    <source>
        <dbReference type="Proteomes" id="UP000590511"/>
    </source>
</evidence>
<dbReference type="SMART" id="SM00475">
    <property type="entry name" value="53EXOc"/>
    <property type="match status" value="1"/>
</dbReference>
<evidence type="ECO:0000256" key="4">
    <source>
        <dbReference type="ARBA" id="ARBA00023125"/>
    </source>
</evidence>
<dbReference type="Proteomes" id="UP000590511">
    <property type="component" value="Unassembled WGS sequence"/>
</dbReference>
<reference evidence="8 11" key="2">
    <citation type="submission" date="2021-01" db="EMBL/GenBank/DDBJ databases">
        <title>Whole genome shotgun sequence of Actinoplanes lobatus NBRC 12513.</title>
        <authorList>
            <person name="Komaki H."/>
            <person name="Tamura T."/>
        </authorList>
    </citation>
    <scope>NUCLEOTIDE SEQUENCE [LARGE SCALE GENOMIC DNA]</scope>
    <source>
        <strain evidence="8 11">NBRC 12513</strain>
    </source>
</reference>
<dbReference type="GO" id="GO:0003677">
    <property type="term" value="F:DNA binding"/>
    <property type="evidence" value="ECO:0007669"/>
    <property type="project" value="UniProtKB-KW"/>
</dbReference>
<evidence type="ECO:0000313" key="8">
    <source>
        <dbReference type="EMBL" id="GIE45089.1"/>
    </source>
</evidence>
<evidence type="ECO:0000256" key="1">
    <source>
        <dbReference type="ARBA" id="ARBA00022722"/>
    </source>
</evidence>
<dbReference type="InterPro" id="IPR038969">
    <property type="entry name" value="FEN"/>
</dbReference>
<name>A0A7W7MLH9_9ACTN</name>
<dbReference type="Proteomes" id="UP000631312">
    <property type="component" value="Unassembled WGS sequence"/>
</dbReference>
<evidence type="ECO:0000313" key="9">
    <source>
        <dbReference type="EMBL" id="MBB4754351.1"/>
    </source>
</evidence>
<dbReference type="SUPFAM" id="SSF47807">
    <property type="entry name" value="5' to 3' exonuclease, C-terminal subdomain"/>
    <property type="match status" value="1"/>
</dbReference>
<comment type="function">
    <text evidence="5">5'-3' exonuclease acting preferentially on double-stranded DNA.</text>
</comment>
<gene>
    <name evidence="8" type="ORF">Alo02nite_79870</name>
    <name evidence="9" type="ORF">BJ964_008512</name>
</gene>
<organism evidence="9 10">
    <name type="scientific">Actinoplanes lobatus</name>
    <dbReference type="NCBI Taxonomy" id="113568"/>
    <lineage>
        <taxon>Bacteria</taxon>
        <taxon>Bacillati</taxon>
        <taxon>Actinomycetota</taxon>
        <taxon>Actinomycetes</taxon>
        <taxon>Micromonosporales</taxon>
        <taxon>Micromonosporaceae</taxon>
        <taxon>Actinoplanes</taxon>
    </lineage>
</organism>
<dbReference type="InterPro" id="IPR029060">
    <property type="entry name" value="PIN-like_dom_sf"/>
</dbReference>
<keyword evidence="4" id="KW-0238">DNA-binding</keyword>
<dbReference type="PANTHER" id="PTHR42646">
    <property type="entry name" value="FLAP ENDONUCLEASE XNI"/>
    <property type="match status" value="1"/>
</dbReference>
<dbReference type="SMART" id="SM00279">
    <property type="entry name" value="HhH2"/>
    <property type="match status" value="1"/>
</dbReference>
<evidence type="ECO:0000256" key="2">
    <source>
        <dbReference type="ARBA" id="ARBA00022801"/>
    </source>
</evidence>
<evidence type="ECO:0000256" key="3">
    <source>
        <dbReference type="ARBA" id="ARBA00022839"/>
    </source>
</evidence>
<dbReference type="GO" id="GO:0033567">
    <property type="term" value="P:DNA replication, Okazaki fragment processing"/>
    <property type="evidence" value="ECO:0007669"/>
    <property type="project" value="InterPro"/>
</dbReference>
<dbReference type="GO" id="GO:0008409">
    <property type="term" value="F:5'-3' exonuclease activity"/>
    <property type="evidence" value="ECO:0007669"/>
    <property type="project" value="InterPro"/>
</dbReference>
<dbReference type="AlphaFoldDB" id="A0A7W7MLH9"/>